<organism evidence="2 3">
    <name type="scientific">Bodo saltans</name>
    <name type="common">Flagellated protozoan</name>
    <dbReference type="NCBI Taxonomy" id="75058"/>
    <lineage>
        <taxon>Eukaryota</taxon>
        <taxon>Discoba</taxon>
        <taxon>Euglenozoa</taxon>
        <taxon>Kinetoplastea</taxon>
        <taxon>Metakinetoplastina</taxon>
        <taxon>Eubodonida</taxon>
        <taxon>Bodonidae</taxon>
        <taxon>Bodo</taxon>
    </lineage>
</organism>
<proteinExistence type="predicted"/>
<reference evidence="3" key="1">
    <citation type="submission" date="2015-09" db="EMBL/GenBank/DDBJ databases">
        <authorList>
            <consortium name="Pathogen Informatics"/>
        </authorList>
    </citation>
    <scope>NUCLEOTIDE SEQUENCE [LARGE SCALE GENOMIC DNA]</scope>
    <source>
        <strain evidence="3">Lake Konstanz</strain>
    </source>
</reference>
<feature type="compositionally biased region" description="Polar residues" evidence="1">
    <location>
        <begin position="1"/>
        <end position="11"/>
    </location>
</feature>
<protein>
    <submittedName>
        <fullName evidence="2">Uncharacterized protein</fullName>
    </submittedName>
</protein>
<sequence>MADPTSVASETQHSDGVAQASNSSNSRALRRKDRVVYIYDDKASDINFSSSSFLGKLECAPLRMRNLLEFSLMLSLSMSERISCALVLSFASREHMWWIDFQL</sequence>
<dbReference type="AlphaFoldDB" id="A0A0S4JK58"/>
<keyword evidence="3" id="KW-1185">Reference proteome</keyword>
<evidence type="ECO:0000313" key="2">
    <source>
        <dbReference type="EMBL" id="CUG90753.1"/>
    </source>
</evidence>
<feature type="region of interest" description="Disordered" evidence="1">
    <location>
        <begin position="1"/>
        <end position="27"/>
    </location>
</feature>
<name>A0A0S4JK58_BODSA</name>
<gene>
    <name evidence="2" type="ORF">BSAL_28625</name>
</gene>
<evidence type="ECO:0000313" key="3">
    <source>
        <dbReference type="Proteomes" id="UP000051952"/>
    </source>
</evidence>
<dbReference type="EMBL" id="CYKH01001861">
    <property type="protein sequence ID" value="CUG90753.1"/>
    <property type="molecule type" value="Genomic_DNA"/>
</dbReference>
<dbReference type="VEuPathDB" id="TriTrypDB:BSAL_28625"/>
<evidence type="ECO:0000256" key="1">
    <source>
        <dbReference type="SAM" id="MobiDB-lite"/>
    </source>
</evidence>
<accession>A0A0S4JK58</accession>
<dbReference type="Proteomes" id="UP000051952">
    <property type="component" value="Unassembled WGS sequence"/>
</dbReference>